<dbReference type="Proteomes" id="UP001148662">
    <property type="component" value="Unassembled WGS sequence"/>
</dbReference>
<organism evidence="1 2">
    <name type="scientific">Phlebia brevispora</name>
    <dbReference type="NCBI Taxonomy" id="194682"/>
    <lineage>
        <taxon>Eukaryota</taxon>
        <taxon>Fungi</taxon>
        <taxon>Dikarya</taxon>
        <taxon>Basidiomycota</taxon>
        <taxon>Agaricomycotina</taxon>
        <taxon>Agaricomycetes</taxon>
        <taxon>Polyporales</taxon>
        <taxon>Meruliaceae</taxon>
        <taxon>Phlebia</taxon>
    </lineage>
</organism>
<sequence length="1384" mass="155287">MQEEQDTCRICSAPAEPNQPLYYPCKCSGTIRYIHQDCLTTWLAHSKKKTCDVCKHPYSFTKVYAPNMPSRLPLLLLGRRLAQQSGYALIFALRAVLVGLLWLAFLPWATIWTWRMYFTMGNSTAWWISNRSRPQPHLSRPLNVTSTLNDTLSSASINSTSATSISFFSHPVVRAVSADIVAGQIIATVIVIAFVAIFLLREWISQNARPGVFDDGDAAPPEEAPAPAPVPQPPAPQAPPVRRVQDIWNFGELERAIPAPPVHPPPPVNGHPHVVATGVQVRHVQGAPDNRARRAGKERFVADSGSTHIVKRRHSWNGLEGKQDAAQRDYLPADEFLRQEKNALRVSGTNVSASTTPPKLSNRPPLFNTALFPSTGSASTSRFTESSGTTPLASPSLATYHAPEELEAGPSNYFNNVDDEYDEYNLYFRKPEDIPDHEHDDGAEASTSHSHDHAEGTPEHWAEMDEDDTQMPALAQWTDDDEVDEREEDDENAVEDLDGPLDMNEDREDADPFNLEARADDIQAADAMNDEDADVGMDDDMEGALEAIGLRGPIQTVLQNAALMIIVLDTTIGVGVWLPFTVGKSLALLSLDPRRLLYILHFPIRAIRLVTDPIVDTIMFLFMRLAVPPVIRLAKFALSWLYRMMFAVLGEAATTRGVRLTTNLYNRTLEVSQTLATQVSDMVAPPTEGSAPVAATWIDKLAADDSAFMRVAAPYFAPIGEATRVMWADLKEMWTKLAIGDGTPEKLFAIALGYVIAFVCIALYLNVLTVGSMKSAGRAMRSAVRQQLVVVKVATFIIVELVVFPLGCGIMLDVCSVSLFPQGSFRTRAEFLLYAPLTAAFYHWVIGTMFMYQFAVLLAGFRSCLRNGALWFIKDPQDQNFHPIRDILERPTLVHVRKLLISAVMYGLVVACGVGTVSGILRVFSKTIMPFRWKVREPLSEVPIDLIFLHMVMPYTLQHFRPKKIVKQGGLHVWRFLAHHLRLTSYLFGGRHAEEEYSLKRYTLHTLLATRLDDTEIVHDGTFRRVPNSDNVALAKDEPATVEVNEDGTPIDDKEARVMRILDEETDRAKRSIKDDYTIAYMPPYFRYRVILFIIALWMVCSAVLAVSLAAPILLGRYFFKLFVPHHVHDGYSFIAGFYLLWGCWLVSTSIDRMDKHRQRRGGGDEERAEFPLYIVKRSFVWFAQVSYLAVFLGIVIPTLISLVVELYLVMPIRRTVQPELQPRIRIVDMWAMGLMYTKVALRVQRLRPMGRISRGIEQIRRHGWTHPHPYVATKEVIAPIVVGLIGMITLPPAILWVIQRFLKFHASESILFLHIYPSIFTFTACVQGCIALATVIKTWAQGVRDKEFLVAMQLQNLEPQAKTLEADNAEPEDANLADEDDEE</sequence>
<reference evidence="1" key="1">
    <citation type="submission" date="2022-07" db="EMBL/GenBank/DDBJ databases">
        <title>Genome Sequence of Phlebia brevispora.</title>
        <authorList>
            <person name="Buettner E."/>
        </authorList>
    </citation>
    <scope>NUCLEOTIDE SEQUENCE</scope>
    <source>
        <strain evidence="1">MPL23</strain>
    </source>
</reference>
<evidence type="ECO:0000313" key="2">
    <source>
        <dbReference type="Proteomes" id="UP001148662"/>
    </source>
</evidence>
<comment type="caution">
    <text evidence="1">The sequence shown here is derived from an EMBL/GenBank/DDBJ whole genome shotgun (WGS) entry which is preliminary data.</text>
</comment>
<accession>A0ACC1TC54</accession>
<name>A0ACC1TC54_9APHY</name>
<gene>
    <name evidence="1" type="ORF">NM688_g1443</name>
</gene>
<keyword evidence="2" id="KW-1185">Reference proteome</keyword>
<dbReference type="EMBL" id="JANHOG010000153">
    <property type="protein sequence ID" value="KAJ3557499.1"/>
    <property type="molecule type" value="Genomic_DNA"/>
</dbReference>
<proteinExistence type="predicted"/>
<protein>
    <submittedName>
        <fullName evidence="1">Uncharacterized protein</fullName>
    </submittedName>
</protein>
<evidence type="ECO:0000313" key="1">
    <source>
        <dbReference type="EMBL" id="KAJ3557499.1"/>
    </source>
</evidence>